<accession>A0A6J4K1M5</accession>
<dbReference type="EMBL" id="CADCTK010000989">
    <property type="protein sequence ID" value="CAA9292671.1"/>
    <property type="molecule type" value="Genomic_DNA"/>
</dbReference>
<dbReference type="AlphaFoldDB" id="A0A6J4K1M5"/>
<sequence length="449" mass="49354">MWTRVVERLVGGRIEERVALAVREALKANDAAWSAMVDRSAGPADRPWHEQQEALADALEAWRVNALARRIVGLTTDYVVGAGIGVASSTPWVDEWVQRFWSHPKNRMATRALWFCDELTRSGELFPVLSTNAVDGMSYVRAVPARQIDQIETLDGDYETALSFHQVDARGLALAGRTWIAFDHPDRELVARSAQVMLHLAVNRPVGATRGAGDLDPVLKWLKRYNAFLEARLALNLHASAFVYDVTLKGATPEQLHKRKSELAQPPAAGSVLVHGDDESWTVNRPQIAGWDASPDGKALVGMIGAGSATPSHWLNSLESGSTQATAAEMGGPALRHYENRQQVFGGFLLDLTYAALEQARARGALRHRGHEVQRPLERDEYGLSLRVAEMAKADNLQLAQAAKAIVDSFGRLHDKGLIDDAALVDLAYRFAGELVDVERVLGRARERS</sequence>
<proteinExistence type="predicted"/>
<name>A0A6J4K1M5_9CHLR</name>
<reference evidence="1" key="1">
    <citation type="submission" date="2020-02" db="EMBL/GenBank/DDBJ databases">
        <authorList>
            <person name="Meier V. D."/>
        </authorList>
    </citation>
    <scope>NUCLEOTIDE SEQUENCE</scope>
    <source>
        <strain evidence="1">AVDCRST_MAG26</strain>
    </source>
</reference>
<gene>
    <name evidence="1" type="ORF">AVDCRST_MAG26-4219</name>
</gene>
<organism evidence="1">
    <name type="scientific">uncultured Chloroflexia bacterium</name>
    <dbReference type="NCBI Taxonomy" id="1672391"/>
    <lineage>
        <taxon>Bacteria</taxon>
        <taxon>Bacillati</taxon>
        <taxon>Chloroflexota</taxon>
        <taxon>Chloroflexia</taxon>
        <taxon>environmental samples</taxon>
    </lineage>
</organism>
<protein>
    <recommendedName>
        <fullName evidence="2">Phage portal protein</fullName>
    </recommendedName>
</protein>
<evidence type="ECO:0000313" key="1">
    <source>
        <dbReference type="EMBL" id="CAA9292671.1"/>
    </source>
</evidence>
<evidence type="ECO:0008006" key="2">
    <source>
        <dbReference type="Google" id="ProtNLM"/>
    </source>
</evidence>